<evidence type="ECO:0000256" key="1">
    <source>
        <dbReference type="SAM" id="MobiDB-lite"/>
    </source>
</evidence>
<dbReference type="InParanoid" id="A0A286UI96"/>
<evidence type="ECO:0000313" key="3">
    <source>
        <dbReference type="Proteomes" id="UP000217199"/>
    </source>
</evidence>
<gene>
    <name evidence="2" type="ORF">PNOK_0428400</name>
</gene>
<accession>A0A286UI96</accession>
<name>A0A286UI96_9AGAM</name>
<keyword evidence="3" id="KW-1185">Reference proteome</keyword>
<comment type="caution">
    <text evidence="2">The sequence shown here is derived from an EMBL/GenBank/DDBJ whole genome shotgun (WGS) entry which is preliminary data.</text>
</comment>
<feature type="region of interest" description="Disordered" evidence="1">
    <location>
        <begin position="188"/>
        <end position="207"/>
    </location>
</feature>
<organism evidence="2 3">
    <name type="scientific">Pyrrhoderma noxium</name>
    <dbReference type="NCBI Taxonomy" id="2282107"/>
    <lineage>
        <taxon>Eukaryota</taxon>
        <taxon>Fungi</taxon>
        <taxon>Dikarya</taxon>
        <taxon>Basidiomycota</taxon>
        <taxon>Agaricomycotina</taxon>
        <taxon>Agaricomycetes</taxon>
        <taxon>Hymenochaetales</taxon>
        <taxon>Hymenochaetaceae</taxon>
        <taxon>Pyrrhoderma</taxon>
    </lineage>
</organism>
<protein>
    <submittedName>
        <fullName evidence="2">Uncharacterized protein</fullName>
    </submittedName>
</protein>
<reference evidence="2 3" key="1">
    <citation type="journal article" date="2017" name="Mol. Ecol.">
        <title>Comparative and population genomic landscape of Phellinus noxius: A hypervariable fungus causing root rot in trees.</title>
        <authorList>
            <person name="Chung C.L."/>
            <person name="Lee T.J."/>
            <person name="Akiba M."/>
            <person name="Lee H.H."/>
            <person name="Kuo T.H."/>
            <person name="Liu D."/>
            <person name="Ke H.M."/>
            <person name="Yokoi T."/>
            <person name="Roa M.B."/>
            <person name="Lu M.J."/>
            <person name="Chang Y.Y."/>
            <person name="Ann P.J."/>
            <person name="Tsai J.N."/>
            <person name="Chen C.Y."/>
            <person name="Tzean S.S."/>
            <person name="Ota Y."/>
            <person name="Hattori T."/>
            <person name="Sahashi N."/>
            <person name="Liou R.F."/>
            <person name="Kikuchi T."/>
            <person name="Tsai I.J."/>
        </authorList>
    </citation>
    <scope>NUCLEOTIDE SEQUENCE [LARGE SCALE GENOMIC DNA]</scope>
    <source>
        <strain evidence="2 3">FFPRI411160</strain>
    </source>
</reference>
<sequence>MSLTTPLLTSSPSPSNVVTVANTTVNIIFGFIPGGETELVTSTLNASPVSSSRTTTTSEVSEPIRAVTTFKITTTGISQPFSTNTLTDIEKMSSLSLTEIEIGQSSYSGKTSQNVLTSVDPPHTNQATGTSLHRGNRPHLLSILLPTLIVGLLITQVDSNNCNRDAQEYNLKEVSFNTLTEGERFQGLASRHSQPMVEGPQRQNDPSMTLYNGFTGLDGMRRNQNDGNKNSVGQSINNVGSAGVELQHIAENPGLDNDTLHRPDMVYSTLGESVYGSPHFLVYRNLVYFRGHLDGIPESPPSYQELAHCDHPAAET</sequence>
<proteinExistence type="predicted"/>
<dbReference type="Proteomes" id="UP000217199">
    <property type="component" value="Unassembled WGS sequence"/>
</dbReference>
<evidence type="ECO:0000313" key="2">
    <source>
        <dbReference type="EMBL" id="PAV19350.1"/>
    </source>
</evidence>
<dbReference type="AlphaFoldDB" id="A0A286UI96"/>
<dbReference type="EMBL" id="NBII01000004">
    <property type="protein sequence ID" value="PAV19350.1"/>
    <property type="molecule type" value="Genomic_DNA"/>
</dbReference>